<keyword evidence="5" id="KW-0539">Nucleus</keyword>
<evidence type="ECO:0000256" key="6">
    <source>
        <dbReference type="SAM" id="Phobius"/>
    </source>
</evidence>
<keyword evidence="2" id="KW-0479">Metal-binding</keyword>
<dbReference type="STRING" id="47428.A0A284QRI6"/>
<keyword evidence="3" id="KW-0863">Zinc-finger</keyword>
<keyword evidence="6" id="KW-0812">Transmembrane</keyword>
<dbReference type="SUPFAM" id="SSF53098">
    <property type="entry name" value="Ribonuclease H-like"/>
    <property type="match status" value="1"/>
</dbReference>
<proteinExistence type="predicted"/>
<dbReference type="AlphaFoldDB" id="A0A284QRI6"/>
<gene>
    <name evidence="8" type="ORF">ARMOST_02376</name>
</gene>
<dbReference type="PANTHER" id="PTHR46481:SF10">
    <property type="entry name" value="ZINC FINGER BED DOMAIN-CONTAINING PROTEIN 39"/>
    <property type="match status" value="1"/>
</dbReference>
<feature type="domain" description="HAT C-terminal dimerisation" evidence="7">
    <location>
        <begin position="152"/>
        <end position="230"/>
    </location>
</feature>
<evidence type="ECO:0000256" key="4">
    <source>
        <dbReference type="ARBA" id="ARBA00022833"/>
    </source>
</evidence>
<dbReference type="PANTHER" id="PTHR46481">
    <property type="entry name" value="ZINC FINGER BED DOMAIN-CONTAINING PROTEIN 4"/>
    <property type="match status" value="1"/>
</dbReference>
<evidence type="ECO:0000256" key="3">
    <source>
        <dbReference type="ARBA" id="ARBA00022771"/>
    </source>
</evidence>
<sequence length="374" mass="42649">MSTTKVSMLSTTHAIFRGLQDHLKDVLRSLPDNISPRLRDGVVAAHNKLSEYYYKYDESPLYMWAALLDPWISYEGMRDDYTGDHLLADYLKDTKRDLYDYYNSHYAGQVPSSHQPAIPTPPTAALLNPQGSPQKVDFTSRYRKKTAVVDELTAYFNLPREDFGSCSPVKWWFNKRGELPNLFNLARDILSIPGSAVAVERIFSGGRDTISLRRASLKPETIRVLMLMKHRLRRERSAIKKALNETNLIVLQDEIDDFPHRRSIVYYPFDSYEAWITAFAQEAATNESLSVSISSASGWVVGLNIITEIIERDLTRWEAGTFLQQPIAAFLIIKRSTLVIVYCLVVTLTFWMPTVPVYGYGRKFYGHLTGTGDP</sequence>
<evidence type="ECO:0000313" key="9">
    <source>
        <dbReference type="Proteomes" id="UP000219338"/>
    </source>
</evidence>
<dbReference type="Proteomes" id="UP000219338">
    <property type="component" value="Unassembled WGS sequence"/>
</dbReference>
<dbReference type="EMBL" id="FUEG01000001">
    <property type="protein sequence ID" value="SJK99090.1"/>
    <property type="molecule type" value="Genomic_DNA"/>
</dbReference>
<evidence type="ECO:0000256" key="2">
    <source>
        <dbReference type="ARBA" id="ARBA00022723"/>
    </source>
</evidence>
<comment type="subcellular location">
    <subcellularLocation>
        <location evidence="1">Nucleus</location>
    </subcellularLocation>
</comment>
<evidence type="ECO:0000313" key="8">
    <source>
        <dbReference type="EMBL" id="SJK99090.1"/>
    </source>
</evidence>
<organism evidence="8 9">
    <name type="scientific">Armillaria ostoyae</name>
    <name type="common">Armillaria root rot fungus</name>
    <dbReference type="NCBI Taxonomy" id="47428"/>
    <lineage>
        <taxon>Eukaryota</taxon>
        <taxon>Fungi</taxon>
        <taxon>Dikarya</taxon>
        <taxon>Basidiomycota</taxon>
        <taxon>Agaricomycotina</taxon>
        <taxon>Agaricomycetes</taxon>
        <taxon>Agaricomycetidae</taxon>
        <taxon>Agaricales</taxon>
        <taxon>Marasmiineae</taxon>
        <taxon>Physalacriaceae</taxon>
        <taxon>Armillaria</taxon>
    </lineage>
</organism>
<dbReference type="InterPro" id="IPR008906">
    <property type="entry name" value="HATC_C_dom"/>
</dbReference>
<keyword evidence="6" id="KW-0472">Membrane</keyword>
<dbReference type="GO" id="GO:0046983">
    <property type="term" value="F:protein dimerization activity"/>
    <property type="evidence" value="ECO:0007669"/>
    <property type="project" value="InterPro"/>
</dbReference>
<keyword evidence="9" id="KW-1185">Reference proteome</keyword>
<keyword evidence="6" id="KW-1133">Transmembrane helix</keyword>
<dbReference type="InterPro" id="IPR012337">
    <property type="entry name" value="RNaseH-like_sf"/>
</dbReference>
<protein>
    <recommendedName>
        <fullName evidence="7">HAT C-terminal dimerisation domain-containing protein</fullName>
    </recommendedName>
</protein>
<reference evidence="9" key="1">
    <citation type="journal article" date="2017" name="Nat. Ecol. Evol.">
        <title>Genome expansion and lineage-specific genetic innovations in the forest pathogenic fungi Armillaria.</title>
        <authorList>
            <person name="Sipos G."/>
            <person name="Prasanna A.N."/>
            <person name="Walter M.C."/>
            <person name="O'Connor E."/>
            <person name="Balint B."/>
            <person name="Krizsan K."/>
            <person name="Kiss B."/>
            <person name="Hess J."/>
            <person name="Varga T."/>
            <person name="Slot J."/>
            <person name="Riley R."/>
            <person name="Boka B."/>
            <person name="Rigling D."/>
            <person name="Barry K."/>
            <person name="Lee J."/>
            <person name="Mihaltcheva S."/>
            <person name="LaButti K."/>
            <person name="Lipzen A."/>
            <person name="Waldron R."/>
            <person name="Moloney N.M."/>
            <person name="Sperisen C."/>
            <person name="Kredics L."/>
            <person name="Vagvoelgyi C."/>
            <person name="Patrignani A."/>
            <person name="Fitzpatrick D."/>
            <person name="Nagy I."/>
            <person name="Doyle S."/>
            <person name="Anderson J.B."/>
            <person name="Grigoriev I.V."/>
            <person name="Gueldener U."/>
            <person name="Muensterkoetter M."/>
            <person name="Nagy L.G."/>
        </authorList>
    </citation>
    <scope>NUCLEOTIDE SEQUENCE [LARGE SCALE GENOMIC DNA]</scope>
    <source>
        <strain evidence="9">C18/9</strain>
    </source>
</reference>
<dbReference type="GO" id="GO:0005634">
    <property type="term" value="C:nucleus"/>
    <property type="evidence" value="ECO:0007669"/>
    <property type="project" value="UniProtKB-SubCell"/>
</dbReference>
<accession>A0A284QRI6</accession>
<dbReference type="InterPro" id="IPR052035">
    <property type="entry name" value="ZnF_BED_domain_contain"/>
</dbReference>
<dbReference type="GO" id="GO:0008270">
    <property type="term" value="F:zinc ion binding"/>
    <property type="evidence" value="ECO:0007669"/>
    <property type="project" value="UniProtKB-KW"/>
</dbReference>
<evidence type="ECO:0000256" key="1">
    <source>
        <dbReference type="ARBA" id="ARBA00004123"/>
    </source>
</evidence>
<evidence type="ECO:0000259" key="7">
    <source>
        <dbReference type="Pfam" id="PF05699"/>
    </source>
</evidence>
<feature type="transmembrane region" description="Helical" evidence="6">
    <location>
        <begin position="339"/>
        <end position="360"/>
    </location>
</feature>
<dbReference type="OrthoDB" id="1607513at2759"/>
<evidence type="ECO:0000256" key="5">
    <source>
        <dbReference type="ARBA" id="ARBA00023242"/>
    </source>
</evidence>
<name>A0A284QRI6_ARMOS</name>
<keyword evidence="4" id="KW-0862">Zinc</keyword>
<dbReference type="OMA" id="SYEAWIT"/>
<dbReference type="Pfam" id="PF05699">
    <property type="entry name" value="Dimer_Tnp_hAT"/>
    <property type="match status" value="1"/>
</dbReference>